<organism evidence="2 3">
    <name type="scientific">Favolaschia claudopus</name>
    <dbReference type="NCBI Taxonomy" id="2862362"/>
    <lineage>
        <taxon>Eukaryota</taxon>
        <taxon>Fungi</taxon>
        <taxon>Dikarya</taxon>
        <taxon>Basidiomycota</taxon>
        <taxon>Agaricomycotina</taxon>
        <taxon>Agaricomycetes</taxon>
        <taxon>Agaricomycetidae</taxon>
        <taxon>Agaricales</taxon>
        <taxon>Marasmiineae</taxon>
        <taxon>Mycenaceae</taxon>
        <taxon>Favolaschia</taxon>
    </lineage>
</organism>
<evidence type="ECO:0000313" key="3">
    <source>
        <dbReference type="Proteomes" id="UP001362999"/>
    </source>
</evidence>
<protein>
    <recommendedName>
        <fullName evidence="4">Secreted protein</fullName>
    </recommendedName>
</protein>
<keyword evidence="1" id="KW-0732">Signal</keyword>
<evidence type="ECO:0000313" key="2">
    <source>
        <dbReference type="EMBL" id="KAK6992118.1"/>
    </source>
</evidence>
<reference evidence="2 3" key="1">
    <citation type="journal article" date="2024" name="J Genomics">
        <title>Draft genome sequencing and assembly of Favolaschia claudopus CIRM-BRFM 2984 isolated from oak limbs.</title>
        <authorList>
            <person name="Navarro D."/>
            <person name="Drula E."/>
            <person name="Chaduli D."/>
            <person name="Cazenave R."/>
            <person name="Ahrendt S."/>
            <person name="Wang J."/>
            <person name="Lipzen A."/>
            <person name="Daum C."/>
            <person name="Barry K."/>
            <person name="Grigoriev I.V."/>
            <person name="Favel A."/>
            <person name="Rosso M.N."/>
            <person name="Martin F."/>
        </authorList>
    </citation>
    <scope>NUCLEOTIDE SEQUENCE [LARGE SCALE GENOMIC DNA]</scope>
    <source>
        <strain evidence="2 3">CIRM-BRFM 2984</strain>
    </source>
</reference>
<evidence type="ECO:0008006" key="4">
    <source>
        <dbReference type="Google" id="ProtNLM"/>
    </source>
</evidence>
<proteinExistence type="predicted"/>
<gene>
    <name evidence="2" type="ORF">R3P38DRAFT_222296</name>
</gene>
<comment type="caution">
    <text evidence="2">The sequence shown here is derived from an EMBL/GenBank/DDBJ whole genome shotgun (WGS) entry which is preliminary data.</text>
</comment>
<evidence type="ECO:0000256" key="1">
    <source>
        <dbReference type="SAM" id="SignalP"/>
    </source>
</evidence>
<dbReference type="Proteomes" id="UP001362999">
    <property type="component" value="Unassembled WGS sequence"/>
</dbReference>
<feature type="chain" id="PRO_5043541631" description="Secreted protein" evidence="1">
    <location>
        <begin position="28"/>
        <end position="97"/>
    </location>
</feature>
<sequence length="97" mass="10478">MPNSVLCIVSFHFIALGVFSCPPKSLSFSVSSTYKHSQFIVNAKFQFIRNDSAPSVLSTVLHCSRSCDTVFSVFNLGLSSTVSLLGTVSCMLIHTAI</sequence>
<feature type="signal peptide" evidence="1">
    <location>
        <begin position="1"/>
        <end position="27"/>
    </location>
</feature>
<name>A0AAV9ZT03_9AGAR</name>
<accession>A0AAV9ZT03</accession>
<dbReference type="AlphaFoldDB" id="A0AAV9ZT03"/>
<dbReference type="EMBL" id="JAWWNJ010000113">
    <property type="protein sequence ID" value="KAK6992118.1"/>
    <property type="molecule type" value="Genomic_DNA"/>
</dbReference>
<keyword evidence="3" id="KW-1185">Reference proteome</keyword>